<evidence type="ECO:0000256" key="1">
    <source>
        <dbReference type="ARBA" id="ARBA00004651"/>
    </source>
</evidence>
<dbReference type="Pfam" id="PF01544">
    <property type="entry name" value="CorA"/>
    <property type="match status" value="1"/>
</dbReference>
<dbReference type="GeneID" id="67016595"/>
<evidence type="ECO:0000256" key="5">
    <source>
        <dbReference type="SAM" id="Phobius"/>
    </source>
</evidence>
<dbReference type="PANTHER" id="PTHR46494:SF1">
    <property type="entry name" value="CORA FAMILY METAL ION TRANSPORTER (EUROFUNG)"/>
    <property type="match status" value="1"/>
</dbReference>
<dbReference type="AlphaFoldDB" id="A0A8J2HU75"/>
<dbReference type="GO" id="GO:0000287">
    <property type="term" value="F:magnesium ion binding"/>
    <property type="evidence" value="ECO:0007669"/>
    <property type="project" value="TreeGrafter"/>
</dbReference>
<dbReference type="GO" id="GO:0005886">
    <property type="term" value="C:plasma membrane"/>
    <property type="evidence" value="ECO:0007669"/>
    <property type="project" value="UniProtKB-SubCell"/>
</dbReference>
<dbReference type="InterPro" id="IPR002523">
    <property type="entry name" value="MgTranspt_CorA/ZnTranspt_ZntB"/>
</dbReference>
<dbReference type="InterPro" id="IPR045863">
    <property type="entry name" value="CorA_TM1_TM2"/>
</dbReference>
<evidence type="ECO:0000313" key="7">
    <source>
        <dbReference type="Proteomes" id="UP000676310"/>
    </source>
</evidence>
<evidence type="ECO:0000256" key="3">
    <source>
        <dbReference type="ARBA" id="ARBA00022989"/>
    </source>
</evidence>
<gene>
    <name evidence="6" type="ORF">ALTATR162_LOCUS488</name>
</gene>
<keyword evidence="7" id="KW-1185">Reference proteome</keyword>
<dbReference type="OrthoDB" id="5430750at2759"/>
<feature type="transmembrane region" description="Helical" evidence="5">
    <location>
        <begin position="217"/>
        <end position="240"/>
    </location>
</feature>
<dbReference type="GO" id="GO:0050897">
    <property type="term" value="F:cobalt ion binding"/>
    <property type="evidence" value="ECO:0007669"/>
    <property type="project" value="TreeGrafter"/>
</dbReference>
<comment type="caution">
    <text evidence="6">The sequence shown here is derived from an EMBL/GenBank/DDBJ whole genome shotgun (WGS) entry which is preliminary data.</text>
</comment>
<dbReference type="RefSeq" id="XP_043164017.1">
    <property type="nucleotide sequence ID" value="XM_043308082.1"/>
</dbReference>
<protein>
    <submittedName>
        <fullName evidence="6">Uncharacterized protein</fullName>
    </submittedName>
</protein>
<proteinExistence type="predicted"/>
<dbReference type="SUPFAM" id="SSF144083">
    <property type="entry name" value="Magnesium transport protein CorA, transmembrane region"/>
    <property type="match status" value="1"/>
</dbReference>
<dbReference type="Gene3D" id="1.20.58.340">
    <property type="entry name" value="Magnesium transport protein CorA, transmembrane region"/>
    <property type="match status" value="1"/>
</dbReference>
<keyword evidence="4 5" id="KW-0472">Membrane</keyword>
<comment type="subcellular location">
    <subcellularLocation>
        <location evidence="1">Cell membrane</location>
        <topology evidence="1">Multi-pass membrane protein</topology>
    </subcellularLocation>
</comment>
<accession>A0A8J2HU75</accession>
<name>A0A8J2HU75_9PLEO</name>
<evidence type="ECO:0000313" key="6">
    <source>
        <dbReference type="EMBL" id="CAG5139431.1"/>
    </source>
</evidence>
<dbReference type="Proteomes" id="UP000676310">
    <property type="component" value="Unassembled WGS sequence"/>
</dbReference>
<reference evidence="6" key="1">
    <citation type="submission" date="2021-05" db="EMBL/GenBank/DDBJ databases">
        <authorList>
            <person name="Stam R."/>
        </authorList>
    </citation>
    <scope>NUCLEOTIDE SEQUENCE</scope>
    <source>
        <strain evidence="6">CS162</strain>
    </source>
</reference>
<evidence type="ECO:0000256" key="2">
    <source>
        <dbReference type="ARBA" id="ARBA00022692"/>
    </source>
</evidence>
<sequence>MTTVVAIRNETRMWNHVPGKAIDDLETPTIRSALEELGKLGESAQASMTKAEKAIALAEVEEGMVSIGSAEPELFVSIFLQNIEKRHLLKEVKMNVNQLYQEYTSELQYQINQFPRKRLLRTIQKLQEELTVVQLVNSWQQKTFTSLLQVLDPQTFEDPIPDRTNMYPSELECISDSLKSLQTKAVELEALEHRTQYLREQLKQSVEILEEDHGKAILVFTMITTIFLPLSFITSFFGMNMSDIRNTNSTQAFFWATAIPVTAGIVFAAVLLAYRGDKLYDSVVQAMHEMKEQRRRKNVQAPLQSGRKWRDLLSFAPPSWVLRRRSNLKIEGVELDTLKSSYDGQSAVVT</sequence>
<dbReference type="GO" id="GO:0015095">
    <property type="term" value="F:magnesium ion transmembrane transporter activity"/>
    <property type="evidence" value="ECO:0007669"/>
    <property type="project" value="TreeGrafter"/>
</dbReference>
<keyword evidence="3 5" id="KW-1133">Transmembrane helix</keyword>
<dbReference type="GO" id="GO:0015087">
    <property type="term" value="F:cobalt ion transmembrane transporter activity"/>
    <property type="evidence" value="ECO:0007669"/>
    <property type="project" value="TreeGrafter"/>
</dbReference>
<feature type="transmembrane region" description="Helical" evidence="5">
    <location>
        <begin position="252"/>
        <end position="274"/>
    </location>
</feature>
<dbReference type="EMBL" id="CAJRGZ010000015">
    <property type="protein sequence ID" value="CAG5139431.1"/>
    <property type="molecule type" value="Genomic_DNA"/>
</dbReference>
<evidence type="ECO:0000256" key="4">
    <source>
        <dbReference type="ARBA" id="ARBA00023136"/>
    </source>
</evidence>
<dbReference type="PANTHER" id="PTHR46494">
    <property type="entry name" value="CORA FAMILY METAL ION TRANSPORTER (EUROFUNG)"/>
    <property type="match status" value="1"/>
</dbReference>
<keyword evidence="2 5" id="KW-0812">Transmembrane</keyword>
<organism evidence="6 7">
    <name type="scientific">Alternaria atra</name>
    <dbReference type="NCBI Taxonomy" id="119953"/>
    <lineage>
        <taxon>Eukaryota</taxon>
        <taxon>Fungi</taxon>
        <taxon>Dikarya</taxon>
        <taxon>Ascomycota</taxon>
        <taxon>Pezizomycotina</taxon>
        <taxon>Dothideomycetes</taxon>
        <taxon>Pleosporomycetidae</taxon>
        <taxon>Pleosporales</taxon>
        <taxon>Pleosporineae</taxon>
        <taxon>Pleosporaceae</taxon>
        <taxon>Alternaria</taxon>
        <taxon>Alternaria sect. Ulocladioides</taxon>
    </lineage>
</organism>